<accession>A0A9P1J5B9</accession>
<proteinExistence type="predicted"/>
<comment type="caution">
    <text evidence="1">The sequence shown here is derived from an EMBL/GenBank/DDBJ whole genome shotgun (WGS) entry which is preliminary data.</text>
</comment>
<organism evidence="1 2">
    <name type="scientific">Caenorhabditis angaria</name>
    <dbReference type="NCBI Taxonomy" id="860376"/>
    <lineage>
        <taxon>Eukaryota</taxon>
        <taxon>Metazoa</taxon>
        <taxon>Ecdysozoa</taxon>
        <taxon>Nematoda</taxon>
        <taxon>Chromadorea</taxon>
        <taxon>Rhabditida</taxon>
        <taxon>Rhabditina</taxon>
        <taxon>Rhabditomorpha</taxon>
        <taxon>Rhabditoidea</taxon>
        <taxon>Rhabditidae</taxon>
        <taxon>Peloderinae</taxon>
        <taxon>Caenorhabditis</taxon>
    </lineage>
</organism>
<dbReference type="PANTHER" id="PTHR21581">
    <property type="entry name" value="D-ALANYL-D-ALANINE CARBOXYPEPTIDASE"/>
    <property type="match status" value="1"/>
</dbReference>
<dbReference type="EMBL" id="CANHGI010000006">
    <property type="protein sequence ID" value="CAI5456053.1"/>
    <property type="molecule type" value="Genomic_DNA"/>
</dbReference>
<protein>
    <submittedName>
        <fullName evidence="1">Uncharacterized protein</fullName>
    </submittedName>
</protein>
<dbReference type="Proteomes" id="UP001152747">
    <property type="component" value="Unassembled WGS sequence"/>
</dbReference>
<dbReference type="GO" id="GO:0030008">
    <property type="term" value="C:TRAPP complex"/>
    <property type="evidence" value="ECO:0007669"/>
    <property type="project" value="TreeGrafter"/>
</dbReference>
<sequence>MRVSANPKRYMLNYDYAENQHLLYWPESVRLKVAKNEHKKIMQYTMPGVKDEFMRSPIDLRFQETFNKFFGQNDFEMNQKGLVWFIKKGMLEATLNGTTDMLTWLGQGKDKAGRPSELTQVTMELWTLRFELLINLRMHAQLLAELAAFEEMDAPDLFYQYSSTEKTGSLVPFNLRLIHAESLRFSPFPWKSLIRIEQLWTTVETIVAHFRSKNAPEKHISDWEKRLDTVKCLYVRVLYELGEYKQAMSFMENIRIGMKSVEEQVIVSRAMMRMAMQAGDEKSMNIYAEKANQYNSTANEMVLHKALRSIFLGAYSHAQDYASRLQSANYSTPQSINTRAIVQLYTGNAVSSVETISQIKPLLAGPTTTNLKTLAELCYSTAAKDELLIR</sequence>
<dbReference type="OrthoDB" id="428342at2759"/>
<keyword evidence="2" id="KW-1185">Reference proteome</keyword>
<gene>
    <name evidence="1" type="ORF">CAMP_LOCUS18690</name>
</gene>
<evidence type="ECO:0000313" key="1">
    <source>
        <dbReference type="EMBL" id="CAI5456053.1"/>
    </source>
</evidence>
<evidence type="ECO:0000313" key="2">
    <source>
        <dbReference type="Proteomes" id="UP001152747"/>
    </source>
</evidence>
<dbReference type="SUPFAM" id="SSF48452">
    <property type="entry name" value="TPR-like"/>
    <property type="match status" value="1"/>
</dbReference>
<dbReference type="InterPro" id="IPR011990">
    <property type="entry name" value="TPR-like_helical_dom_sf"/>
</dbReference>
<dbReference type="GO" id="GO:0005794">
    <property type="term" value="C:Golgi apparatus"/>
    <property type="evidence" value="ECO:0007669"/>
    <property type="project" value="TreeGrafter"/>
</dbReference>
<reference evidence="1" key="1">
    <citation type="submission" date="2022-11" db="EMBL/GenBank/DDBJ databases">
        <authorList>
            <person name="Kikuchi T."/>
        </authorList>
    </citation>
    <scope>NUCLEOTIDE SEQUENCE</scope>
    <source>
        <strain evidence="1">PS1010</strain>
    </source>
</reference>
<dbReference type="PANTHER" id="PTHR21581:SF6">
    <property type="entry name" value="TRAFFICKING PROTEIN PARTICLE COMPLEX SUBUNIT 12"/>
    <property type="match status" value="1"/>
</dbReference>
<dbReference type="AlphaFoldDB" id="A0A9P1J5B9"/>
<name>A0A9P1J5B9_9PELO</name>